<feature type="region of interest" description="Disordered" evidence="1">
    <location>
        <begin position="1"/>
        <end position="41"/>
    </location>
</feature>
<proteinExistence type="predicted"/>
<sequence length="375" mass="42298">MPPKTRQGATYIVEAQAESQSHEQEQHQPKQNTPDGEARQTSLLLELIQEPQQERSSHNNKEEPFITMANVEDLLQVSKSFDDRAYTWYTTLPLESVRSWDDMVELFCVKYFQVEEKVTLVNLHSTKQGNGEDLLKYIHRFHDISLDCYANYEESELVGVCIDNMSPKFRAHLENLDISRPWLHKHQLISSTYHQCVKGRLNGKPIRIAANPTPFDQSESHFIEATLYDEITPAGEASLSKPVGTPLPRGPDCPQQEGLESREGSSQPSCYAVDEADSSELADAARKSTVVEEPIAADPKISAKEELEVIDLSSDPSVQKLVSISAFLSASERTQLVALLKEYQDVFAWQYNEMPGIDPMLVAHSLNVEPRAKER</sequence>
<feature type="region of interest" description="Disordered" evidence="1">
    <location>
        <begin position="238"/>
        <end position="270"/>
    </location>
</feature>
<organism evidence="3">
    <name type="scientific">Fagus sylvatica</name>
    <name type="common">Beechnut</name>
    <dbReference type="NCBI Taxonomy" id="28930"/>
    <lineage>
        <taxon>Eukaryota</taxon>
        <taxon>Viridiplantae</taxon>
        <taxon>Streptophyta</taxon>
        <taxon>Embryophyta</taxon>
        <taxon>Tracheophyta</taxon>
        <taxon>Spermatophyta</taxon>
        <taxon>Magnoliopsida</taxon>
        <taxon>eudicotyledons</taxon>
        <taxon>Gunneridae</taxon>
        <taxon>Pentapetalae</taxon>
        <taxon>rosids</taxon>
        <taxon>fabids</taxon>
        <taxon>Fagales</taxon>
        <taxon>Fagaceae</taxon>
        <taxon>Fagus</taxon>
    </lineage>
</organism>
<accession>A0A2N9GEQ2</accession>
<feature type="compositionally biased region" description="Polar residues" evidence="1">
    <location>
        <begin position="29"/>
        <end position="41"/>
    </location>
</feature>
<name>A0A2N9GEQ2_FAGSY</name>
<feature type="domain" description="Retrotransposon gag" evidence="2">
    <location>
        <begin position="78"/>
        <end position="158"/>
    </location>
</feature>
<dbReference type="EMBL" id="OIVN01001817">
    <property type="protein sequence ID" value="SPC97975.1"/>
    <property type="molecule type" value="Genomic_DNA"/>
</dbReference>
<reference evidence="3" key="1">
    <citation type="submission" date="2018-02" db="EMBL/GenBank/DDBJ databases">
        <authorList>
            <person name="Cohen D.B."/>
            <person name="Kent A.D."/>
        </authorList>
    </citation>
    <scope>NUCLEOTIDE SEQUENCE</scope>
</reference>
<evidence type="ECO:0000259" key="2">
    <source>
        <dbReference type="Pfam" id="PF03732"/>
    </source>
</evidence>
<dbReference type="AlphaFoldDB" id="A0A2N9GEQ2"/>
<dbReference type="Pfam" id="PF03732">
    <property type="entry name" value="Retrotrans_gag"/>
    <property type="match status" value="1"/>
</dbReference>
<gene>
    <name evidence="3" type="ORF">FSB_LOCUS25857</name>
</gene>
<evidence type="ECO:0000313" key="3">
    <source>
        <dbReference type="EMBL" id="SPC97975.1"/>
    </source>
</evidence>
<evidence type="ECO:0000256" key="1">
    <source>
        <dbReference type="SAM" id="MobiDB-lite"/>
    </source>
</evidence>
<protein>
    <recommendedName>
        <fullName evidence="2">Retrotransposon gag domain-containing protein</fullName>
    </recommendedName>
</protein>
<dbReference type="InterPro" id="IPR005162">
    <property type="entry name" value="Retrotrans_gag_dom"/>
</dbReference>